<accession>A0A8S9KNH9</accession>
<evidence type="ECO:0000313" key="2">
    <source>
        <dbReference type="EMBL" id="KAF2596830.1"/>
    </source>
</evidence>
<sequence length="74" mass="8415">MEEERLWEIFISSRGEPSLHHRGRERGVDFSEALNFIPDLAINRRVHHSCRCKRSGMQSPISFSPEPVDGGLPG</sequence>
<dbReference type="Proteomes" id="UP000712281">
    <property type="component" value="Unassembled WGS sequence"/>
</dbReference>
<comment type="caution">
    <text evidence="2">The sequence shown here is derived from an EMBL/GenBank/DDBJ whole genome shotgun (WGS) entry which is preliminary data.</text>
</comment>
<evidence type="ECO:0000313" key="3">
    <source>
        <dbReference type="Proteomes" id="UP000712281"/>
    </source>
</evidence>
<reference evidence="2" key="1">
    <citation type="submission" date="2019-12" db="EMBL/GenBank/DDBJ databases">
        <title>Genome sequencing and annotation of Brassica cretica.</title>
        <authorList>
            <person name="Studholme D.J."/>
            <person name="Sarris P.F."/>
        </authorList>
    </citation>
    <scope>NUCLEOTIDE SEQUENCE</scope>
    <source>
        <strain evidence="2">PFS-001/15</strain>
        <tissue evidence="2">Leaf</tissue>
    </source>
</reference>
<evidence type="ECO:0000256" key="1">
    <source>
        <dbReference type="SAM" id="MobiDB-lite"/>
    </source>
</evidence>
<proteinExistence type="predicted"/>
<gene>
    <name evidence="2" type="ORF">F2Q68_00009477</name>
</gene>
<organism evidence="2 3">
    <name type="scientific">Brassica cretica</name>
    <name type="common">Mustard</name>
    <dbReference type="NCBI Taxonomy" id="69181"/>
    <lineage>
        <taxon>Eukaryota</taxon>
        <taxon>Viridiplantae</taxon>
        <taxon>Streptophyta</taxon>
        <taxon>Embryophyta</taxon>
        <taxon>Tracheophyta</taxon>
        <taxon>Spermatophyta</taxon>
        <taxon>Magnoliopsida</taxon>
        <taxon>eudicotyledons</taxon>
        <taxon>Gunneridae</taxon>
        <taxon>Pentapetalae</taxon>
        <taxon>rosids</taxon>
        <taxon>malvids</taxon>
        <taxon>Brassicales</taxon>
        <taxon>Brassicaceae</taxon>
        <taxon>Brassiceae</taxon>
        <taxon>Brassica</taxon>
    </lineage>
</organism>
<dbReference type="AlphaFoldDB" id="A0A8S9KNH9"/>
<dbReference type="EMBL" id="QGKW02000717">
    <property type="protein sequence ID" value="KAF2596830.1"/>
    <property type="molecule type" value="Genomic_DNA"/>
</dbReference>
<feature type="region of interest" description="Disordered" evidence="1">
    <location>
        <begin position="55"/>
        <end position="74"/>
    </location>
</feature>
<name>A0A8S9KNH9_BRACR</name>
<protein>
    <submittedName>
        <fullName evidence="2">Uncharacterized protein</fullName>
    </submittedName>
</protein>